<dbReference type="GO" id="GO:0048268">
    <property type="term" value="P:clathrin coat assembly"/>
    <property type="evidence" value="ECO:0007669"/>
    <property type="project" value="TreeGrafter"/>
</dbReference>
<dbReference type="InterPro" id="IPR011417">
    <property type="entry name" value="ANTH_dom"/>
</dbReference>
<dbReference type="GO" id="GO:0051015">
    <property type="term" value="F:actin filament binding"/>
    <property type="evidence" value="ECO:0007669"/>
    <property type="project" value="TreeGrafter"/>
</dbReference>
<dbReference type="GO" id="GO:0043325">
    <property type="term" value="F:phosphatidylinositol-3,4-bisphosphate binding"/>
    <property type="evidence" value="ECO:0007669"/>
    <property type="project" value="TreeGrafter"/>
</dbReference>
<dbReference type="GO" id="GO:0032051">
    <property type="term" value="F:clathrin light chain binding"/>
    <property type="evidence" value="ECO:0007669"/>
    <property type="project" value="TreeGrafter"/>
</dbReference>
<dbReference type="PANTHER" id="PTHR10407:SF15">
    <property type="entry name" value="HUNTINGTIN INTERACTING PROTEIN 1"/>
    <property type="match status" value="1"/>
</dbReference>
<dbReference type="GO" id="GO:0006897">
    <property type="term" value="P:endocytosis"/>
    <property type="evidence" value="ECO:0007669"/>
    <property type="project" value="InterPro"/>
</dbReference>
<name>A0A7R9HDX2_TIMCR</name>
<dbReference type="GO" id="GO:0030136">
    <property type="term" value="C:clathrin-coated vesicle"/>
    <property type="evidence" value="ECO:0007669"/>
    <property type="project" value="TreeGrafter"/>
</dbReference>
<accession>A0A7R9HDX2</accession>
<dbReference type="GO" id="GO:0035615">
    <property type="term" value="F:clathrin adaptor activity"/>
    <property type="evidence" value="ECO:0007669"/>
    <property type="project" value="TreeGrafter"/>
</dbReference>
<protein>
    <recommendedName>
        <fullName evidence="1">AP180 N-terminal homology (ANTH) domain-containing protein</fullName>
    </recommendedName>
</protein>
<dbReference type="GO" id="GO:0007015">
    <property type="term" value="P:actin filament organization"/>
    <property type="evidence" value="ECO:0007669"/>
    <property type="project" value="TreeGrafter"/>
</dbReference>
<dbReference type="Pfam" id="PF07651">
    <property type="entry name" value="ANTH"/>
    <property type="match status" value="1"/>
</dbReference>
<dbReference type="EMBL" id="OC326552">
    <property type="protein sequence ID" value="CAD7415769.1"/>
    <property type="molecule type" value="Genomic_DNA"/>
</dbReference>
<gene>
    <name evidence="2" type="ORF">TCEB3V08_LOCUS12533</name>
</gene>
<organism evidence="2">
    <name type="scientific">Timema cristinae</name>
    <name type="common">Walking stick</name>
    <dbReference type="NCBI Taxonomy" id="61476"/>
    <lineage>
        <taxon>Eukaryota</taxon>
        <taxon>Metazoa</taxon>
        <taxon>Ecdysozoa</taxon>
        <taxon>Arthropoda</taxon>
        <taxon>Hexapoda</taxon>
        <taxon>Insecta</taxon>
        <taxon>Pterygota</taxon>
        <taxon>Neoptera</taxon>
        <taxon>Polyneoptera</taxon>
        <taxon>Phasmatodea</taxon>
        <taxon>Timematodea</taxon>
        <taxon>Timematoidea</taxon>
        <taxon>Timematidae</taxon>
        <taxon>Timema</taxon>
    </lineage>
</organism>
<evidence type="ECO:0000313" key="2">
    <source>
        <dbReference type="EMBL" id="CAD7415769.1"/>
    </source>
</evidence>
<reference evidence="2" key="1">
    <citation type="submission" date="2020-11" db="EMBL/GenBank/DDBJ databases">
        <authorList>
            <person name="Tran Van P."/>
        </authorList>
    </citation>
    <scope>NUCLEOTIDE SEQUENCE</scope>
</reference>
<sequence length="80" mass="9392">MLGEGRFLTYTAPFLEAQPSSRRWKSTCVHLREGYGKLIHLYTQLLMTKLDFHRRNPRFPGNLQVTKEELQDIGENDINN</sequence>
<proteinExistence type="predicted"/>
<dbReference type="GO" id="GO:0030864">
    <property type="term" value="C:cortical actin cytoskeleton"/>
    <property type="evidence" value="ECO:0007669"/>
    <property type="project" value="TreeGrafter"/>
</dbReference>
<dbReference type="InterPro" id="IPR030224">
    <property type="entry name" value="Sla2_fam"/>
</dbReference>
<evidence type="ECO:0000259" key="1">
    <source>
        <dbReference type="Pfam" id="PF07651"/>
    </source>
</evidence>
<feature type="domain" description="AP180 N-terminal homology (ANTH)" evidence="1">
    <location>
        <begin position="22"/>
        <end position="71"/>
    </location>
</feature>
<dbReference type="AlphaFoldDB" id="A0A7R9HDX2"/>
<dbReference type="GO" id="GO:0080025">
    <property type="term" value="F:phosphatidylinositol-3,5-bisphosphate binding"/>
    <property type="evidence" value="ECO:0007669"/>
    <property type="project" value="TreeGrafter"/>
</dbReference>
<dbReference type="PANTHER" id="PTHR10407">
    <property type="entry name" value="HUNTINGTIN INTERACTING PROTEIN 1"/>
    <property type="match status" value="1"/>
</dbReference>